<evidence type="ECO:0000256" key="2">
    <source>
        <dbReference type="ARBA" id="ARBA00022603"/>
    </source>
</evidence>
<dbReference type="PROSITE" id="PS01124">
    <property type="entry name" value="HTH_ARAC_FAMILY_2"/>
    <property type="match status" value="1"/>
</dbReference>
<protein>
    <submittedName>
        <fullName evidence="7">Transcriptional regulator</fullName>
    </submittedName>
</protein>
<dbReference type="GO" id="GO:0043565">
    <property type="term" value="F:sequence-specific DNA binding"/>
    <property type="evidence" value="ECO:0007669"/>
    <property type="project" value="InterPro"/>
</dbReference>
<evidence type="ECO:0000313" key="7">
    <source>
        <dbReference type="EMBL" id="KAG9232106.1"/>
    </source>
</evidence>
<reference evidence="7" key="1">
    <citation type="journal article" date="2021" name="IMA Fungus">
        <title>Genomic characterization of three marine fungi, including Emericellopsis atlantica sp. nov. with signatures of a generalist lifestyle and marine biomass degradation.</title>
        <authorList>
            <person name="Hagestad O.C."/>
            <person name="Hou L."/>
            <person name="Andersen J.H."/>
            <person name="Hansen E.H."/>
            <person name="Altermark B."/>
            <person name="Li C."/>
            <person name="Kuhnert E."/>
            <person name="Cox R.J."/>
            <person name="Crous P.W."/>
            <person name="Spatafora J.W."/>
            <person name="Lail K."/>
            <person name="Amirebrahimi M."/>
            <person name="Lipzen A."/>
            <person name="Pangilinan J."/>
            <person name="Andreopoulos W."/>
            <person name="Hayes R.D."/>
            <person name="Ng V."/>
            <person name="Grigoriev I.V."/>
            <person name="Jackson S.A."/>
            <person name="Sutton T.D.S."/>
            <person name="Dobson A.D.W."/>
            <person name="Rama T."/>
        </authorList>
    </citation>
    <scope>NUCLEOTIDE SEQUENCE</scope>
    <source>
        <strain evidence="7">TRa018bII</strain>
    </source>
</reference>
<dbReference type="GO" id="GO:0032259">
    <property type="term" value="P:methylation"/>
    <property type="evidence" value="ECO:0007669"/>
    <property type="project" value="UniProtKB-KW"/>
</dbReference>
<keyword evidence="2" id="KW-0808">Transferase</keyword>
<dbReference type="InterPro" id="IPR018060">
    <property type="entry name" value="HTH_AraC"/>
</dbReference>
<sequence length="227" mass="25348">MTRYTNSTSRWAALTSRDPKAANAFIYAVLTTKIYCRPTCPSRLARRANISFYDTSTDAEAAGFRPCKRCRPELPAAEENPQHIAVERACELVRQEKDGDGKWSVKSLAKEVGLTDSHFCRVFKKVVGVTIGEYRSELMALEDRTNSNEGIGTRGIAEIILPSEMALSNLPSLNQPCSSDLFPEADCGTVPEIFDFENLDDRGFMDFDWQALEAEPLDLAMLDCVEF</sequence>
<keyword evidence="2" id="KW-0489">Methyltransferase</keyword>
<name>A0A9P7YEX0_9HELO</name>
<comment type="caution">
    <text evidence="7">The sequence shown here is derived from an EMBL/GenBank/DDBJ whole genome shotgun (WGS) entry which is preliminary data.</text>
</comment>
<dbReference type="GO" id="GO:0008270">
    <property type="term" value="F:zinc ion binding"/>
    <property type="evidence" value="ECO:0007669"/>
    <property type="project" value="InterPro"/>
</dbReference>
<dbReference type="GO" id="GO:0006281">
    <property type="term" value="P:DNA repair"/>
    <property type="evidence" value="ECO:0007669"/>
    <property type="project" value="InterPro"/>
</dbReference>
<dbReference type="GO" id="GO:0003700">
    <property type="term" value="F:DNA-binding transcription factor activity"/>
    <property type="evidence" value="ECO:0007669"/>
    <property type="project" value="InterPro"/>
</dbReference>
<organism evidence="7 8">
    <name type="scientific">Amylocarpus encephaloides</name>
    <dbReference type="NCBI Taxonomy" id="45428"/>
    <lineage>
        <taxon>Eukaryota</taxon>
        <taxon>Fungi</taxon>
        <taxon>Dikarya</taxon>
        <taxon>Ascomycota</taxon>
        <taxon>Pezizomycotina</taxon>
        <taxon>Leotiomycetes</taxon>
        <taxon>Helotiales</taxon>
        <taxon>Helotiales incertae sedis</taxon>
        <taxon>Amylocarpus</taxon>
    </lineage>
</organism>
<keyword evidence="3" id="KW-0805">Transcription regulation</keyword>
<evidence type="ECO:0000256" key="1">
    <source>
        <dbReference type="ARBA" id="ARBA00001947"/>
    </source>
</evidence>
<feature type="domain" description="HTH araC/xylS-type" evidence="6">
    <location>
        <begin position="86"/>
        <end position="137"/>
    </location>
</feature>
<evidence type="ECO:0000256" key="3">
    <source>
        <dbReference type="ARBA" id="ARBA00023015"/>
    </source>
</evidence>
<comment type="cofactor">
    <cofactor evidence="1">
        <name>Zn(2+)</name>
        <dbReference type="ChEBI" id="CHEBI:29105"/>
    </cofactor>
</comment>
<keyword evidence="5" id="KW-0804">Transcription</keyword>
<evidence type="ECO:0000313" key="8">
    <source>
        <dbReference type="Proteomes" id="UP000824998"/>
    </source>
</evidence>
<accession>A0A9P7YEX0</accession>
<evidence type="ECO:0000256" key="4">
    <source>
        <dbReference type="ARBA" id="ARBA00023159"/>
    </source>
</evidence>
<keyword evidence="4" id="KW-0010">Activator</keyword>
<keyword evidence="8" id="KW-1185">Reference proteome</keyword>
<dbReference type="Proteomes" id="UP000824998">
    <property type="component" value="Unassembled WGS sequence"/>
</dbReference>
<dbReference type="InterPro" id="IPR004026">
    <property type="entry name" value="Ada_DNA_repair_Zn-bd"/>
</dbReference>
<dbReference type="Pfam" id="PF02805">
    <property type="entry name" value="Ada_Zn_binding"/>
    <property type="match status" value="1"/>
</dbReference>
<dbReference type="Pfam" id="PF00165">
    <property type="entry name" value="HTH_AraC"/>
    <property type="match status" value="1"/>
</dbReference>
<dbReference type="Gene3D" id="3.40.10.10">
    <property type="entry name" value="DNA Methylphosphotriester Repair Domain"/>
    <property type="match status" value="1"/>
</dbReference>
<evidence type="ECO:0000256" key="5">
    <source>
        <dbReference type="ARBA" id="ARBA00023163"/>
    </source>
</evidence>
<dbReference type="InterPro" id="IPR009057">
    <property type="entry name" value="Homeodomain-like_sf"/>
</dbReference>
<evidence type="ECO:0000259" key="6">
    <source>
        <dbReference type="PROSITE" id="PS01124"/>
    </source>
</evidence>
<dbReference type="AlphaFoldDB" id="A0A9P7YEX0"/>
<dbReference type="SUPFAM" id="SSF57884">
    <property type="entry name" value="Ada DNA repair protein, N-terminal domain (N-Ada 10)"/>
    <property type="match status" value="1"/>
</dbReference>
<proteinExistence type="predicted"/>
<dbReference type="Gene3D" id="1.10.10.60">
    <property type="entry name" value="Homeodomain-like"/>
    <property type="match status" value="1"/>
</dbReference>
<dbReference type="InterPro" id="IPR035451">
    <property type="entry name" value="Ada-like_dom_sf"/>
</dbReference>
<dbReference type="EMBL" id="MU251565">
    <property type="protein sequence ID" value="KAG9232106.1"/>
    <property type="molecule type" value="Genomic_DNA"/>
</dbReference>
<gene>
    <name evidence="7" type="ORF">BJ875DRAFT_467749</name>
</gene>
<dbReference type="GO" id="GO:0008168">
    <property type="term" value="F:methyltransferase activity"/>
    <property type="evidence" value="ECO:0007669"/>
    <property type="project" value="UniProtKB-KW"/>
</dbReference>
<dbReference type="SUPFAM" id="SSF46689">
    <property type="entry name" value="Homeodomain-like"/>
    <property type="match status" value="1"/>
</dbReference>
<dbReference type="OrthoDB" id="2447880at2759"/>